<reference evidence="9" key="1">
    <citation type="submission" date="2024-04" db="EMBL/GenBank/DDBJ databases">
        <title>Salinicola lusitanus LLJ914,a marine bacterium isolated from the Okinawa Trough.</title>
        <authorList>
            <person name="Li J."/>
        </authorList>
    </citation>
    <scope>NUCLEOTIDE SEQUENCE [LARGE SCALE GENOMIC DNA]</scope>
</reference>
<evidence type="ECO:0000313" key="8">
    <source>
        <dbReference type="EMBL" id="KAK7886544.1"/>
    </source>
</evidence>
<accession>A0AAW0MXQ2</accession>
<dbReference type="InterPro" id="IPR002181">
    <property type="entry name" value="Fibrinogen_a/b/g_C_dom"/>
</dbReference>
<evidence type="ECO:0000256" key="2">
    <source>
        <dbReference type="ARBA" id="ARBA00022525"/>
    </source>
</evidence>
<dbReference type="GO" id="GO:0072377">
    <property type="term" value="P:blood coagulation, common pathway"/>
    <property type="evidence" value="ECO:0007669"/>
    <property type="project" value="TreeGrafter"/>
</dbReference>
<dbReference type="CDD" id="cd00087">
    <property type="entry name" value="FReD"/>
    <property type="match status" value="1"/>
</dbReference>
<dbReference type="Pfam" id="PF00147">
    <property type="entry name" value="Fibrinogen_C"/>
    <property type="match status" value="1"/>
</dbReference>
<dbReference type="InterPro" id="IPR014716">
    <property type="entry name" value="Fibrinogen_a/b/g_C_1"/>
</dbReference>
<evidence type="ECO:0000256" key="3">
    <source>
        <dbReference type="ARBA" id="ARBA00022729"/>
    </source>
</evidence>
<dbReference type="Gene3D" id="3.40.50.12690">
    <property type="match status" value="1"/>
</dbReference>
<keyword evidence="2" id="KW-0964">Secreted</keyword>
<keyword evidence="4" id="KW-0175">Coiled coil</keyword>
<dbReference type="PANTHER" id="PTHR47221">
    <property type="entry name" value="FIBRINOGEN ALPHA CHAIN"/>
    <property type="match status" value="1"/>
</dbReference>
<evidence type="ECO:0000256" key="5">
    <source>
        <dbReference type="ARBA" id="ARBA00023157"/>
    </source>
</evidence>
<protein>
    <recommendedName>
        <fullName evidence="7">Fibrinogen C-terminal domain-containing protein</fullName>
    </recommendedName>
</protein>
<keyword evidence="3" id="KW-0732">Signal</keyword>
<dbReference type="Proteomes" id="UP001460270">
    <property type="component" value="Unassembled WGS sequence"/>
</dbReference>
<dbReference type="GO" id="GO:0005577">
    <property type="term" value="C:fibrinogen complex"/>
    <property type="evidence" value="ECO:0007669"/>
    <property type="project" value="TreeGrafter"/>
</dbReference>
<sequence>MWSQNPCIFTDDRSSCVKCSVVIALDARVTELETRIRSLEVLKPSYSQVVVGPADRVSARASISEPSSPVPVQPGDQGRFVTVRKKHSAKRKPLVHQELHVSNRFEPLSGRTPATWTRDTLVIGSSIVRDVELPAASVRCYPGARMGDIEGNLRLLKQSRQRFRRVVIHAGGNDARRRQSEVLKIQPAVVLLVFLAPLLICCRATDKPMDCSDILQQKPRSRSGVYTVYPLGGAQVYCDMETLGGPWTVIQRRMDGSVNFYRGWDQYVQGFGDAKGEYWFGLEFMHKITARGKHELLVEMEDFQGNKTSARYSSFSVGENCDGYKLTVSGFTNGGAGDSLSGHNNMKFTTFDKDQDAWGDNCAKKYLGGFWYNMCHYTNPNGIYLWGLDNTIHGIGMDWSSWKGVDYSLKSVSFKIRPAK</sequence>
<gene>
    <name evidence="8" type="ORF">WMY93_026165</name>
</gene>
<dbReference type="GO" id="GO:0042730">
    <property type="term" value="P:fibrinolysis"/>
    <property type="evidence" value="ECO:0007669"/>
    <property type="project" value="TreeGrafter"/>
</dbReference>
<dbReference type="NCBIfam" id="NF040941">
    <property type="entry name" value="GGGWT_bact"/>
    <property type="match status" value="1"/>
</dbReference>
<dbReference type="GO" id="GO:0005201">
    <property type="term" value="F:extracellular matrix structural constituent"/>
    <property type="evidence" value="ECO:0007669"/>
    <property type="project" value="TreeGrafter"/>
</dbReference>
<dbReference type="GO" id="GO:0030674">
    <property type="term" value="F:protein-macromolecule adaptor activity"/>
    <property type="evidence" value="ECO:0007669"/>
    <property type="project" value="TreeGrafter"/>
</dbReference>
<feature type="domain" description="Fibrinogen C-terminal" evidence="7">
    <location>
        <begin position="202"/>
        <end position="420"/>
    </location>
</feature>
<dbReference type="PANTHER" id="PTHR47221:SF6">
    <property type="entry name" value="FIBRINOGEN ALPHA CHAIN"/>
    <property type="match status" value="1"/>
</dbReference>
<dbReference type="GO" id="GO:0070527">
    <property type="term" value="P:platelet aggregation"/>
    <property type="evidence" value="ECO:0007669"/>
    <property type="project" value="TreeGrafter"/>
</dbReference>
<dbReference type="PROSITE" id="PS51406">
    <property type="entry name" value="FIBRINOGEN_C_2"/>
    <property type="match status" value="1"/>
</dbReference>
<evidence type="ECO:0000313" key="9">
    <source>
        <dbReference type="Proteomes" id="UP001460270"/>
    </source>
</evidence>
<dbReference type="AlphaFoldDB" id="A0AAW0MXQ2"/>
<evidence type="ECO:0000259" key="7">
    <source>
        <dbReference type="PROSITE" id="PS51406"/>
    </source>
</evidence>
<dbReference type="FunFam" id="3.90.215.10:FF:000001">
    <property type="entry name" value="Tenascin isoform 1"/>
    <property type="match status" value="1"/>
</dbReference>
<proteinExistence type="predicted"/>
<evidence type="ECO:0000256" key="6">
    <source>
        <dbReference type="ARBA" id="ARBA00023180"/>
    </source>
</evidence>
<dbReference type="SUPFAM" id="SSF56496">
    <property type="entry name" value="Fibrinogen C-terminal domain-like"/>
    <property type="match status" value="1"/>
</dbReference>
<comment type="caution">
    <text evidence="8">The sequence shown here is derived from an EMBL/GenBank/DDBJ whole genome shotgun (WGS) entry which is preliminary data.</text>
</comment>
<keyword evidence="6" id="KW-0325">Glycoprotein</keyword>
<name>A0AAW0MXQ2_9GOBI</name>
<keyword evidence="5" id="KW-1015">Disulfide bond</keyword>
<keyword evidence="9" id="KW-1185">Reference proteome</keyword>
<dbReference type="InterPro" id="IPR037579">
    <property type="entry name" value="FIB_ANG-like"/>
</dbReference>
<evidence type="ECO:0000256" key="4">
    <source>
        <dbReference type="ARBA" id="ARBA00023054"/>
    </source>
</evidence>
<comment type="subcellular location">
    <subcellularLocation>
        <location evidence="1">Secreted</location>
    </subcellularLocation>
</comment>
<dbReference type="EMBL" id="JBBPFD010000019">
    <property type="protein sequence ID" value="KAK7886544.1"/>
    <property type="molecule type" value="Genomic_DNA"/>
</dbReference>
<dbReference type="SMART" id="SM00186">
    <property type="entry name" value="FBG"/>
    <property type="match status" value="1"/>
</dbReference>
<dbReference type="Gene3D" id="3.90.215.10">
    <property type="entry name" value="Gamma Fibrinogen, chain A, domain 1"/>
    <property type="match status" value="1"/>
</dbReference>
<evidence type="ECO:0000256" key="1">
    <source>
        <dbReference type="ARBA" id="ARBA00004613"/>
    </source>
</evidence>
<dbReference type="InterPro" id="IPR036056">
    <property type="entry name" value="Fibrinogen-like_C"/>
</dbReference>
<dbReference type="GO" id="GO:0034116">
    <property type="term" value="P:positive regulation of heterotypic cell-cell adhesion"/>
    <property type="evidence" value="ECO:0007669"/>
    <property type="project" value="TreeGrafter"/>
</dbReference>
<organism evidence="8 9">
    <name type="scientific">Mugilogobius chulae</name>
    <name type="common">yellowstripe goby</name>
    <dbReference type="NCBI Taxonomy" id="88201"/>
    <lineage>
        <taxon>Eukaryota</taxon>
        <taxon>Metazoa</taxon>
        <taxon>Chordata</taxon>
        <taxon>Craniata</taxon>
        <taxon>Vertebrata</taxon>
        <taxon>Euteleostomi</taxon>
        <taxon>Actinopterygii</taxon>
        <taxon>Neopterygii</taxon>
        <taxon>Teleostei</taxon>
        <taxon>Neoteleostei</taxon>
        <taxon>Acanthomorphata</taxon>
        <taxon>Gobiaria</taxon>
        <taxon>Gobiiformes</taxon>
        <taxon>Gobioidei</taxon>
        <taxon>Gobiidae</taxon>
        <taxon>Gobionellinae</taxon>
        <taxon>Mugilogobius</taxon>
    </lineage>
</organism>